<dbReference type="EMBL" id="CAFBPI010000003">
    <property type="protein sequence ID" value="CAB5004497.1"/>
    <property type="molecule type" value="Genomic_DNA"/>
</dbReference>
<evidence type="ECO:0000313" key="5">
    <source>
        <dbReference type="EMBL" id="CAB5004497.1"/>
    </source>
</evidence>
<accession>A0A6J6F0Y9</accession>
<evidence type="ECO:0000313" key="3">
    <source>
        <dbReference type="EMBL" id="CAB4582600.1"/>
    </source>
</evidence>
<dbReference type="InterPro" id="IPR009057">
    <property type="entry name" value="Homeodomain-like_sf"/>
</dbReference>
<feature type="domain" description="HTH tetR-type" evidence="2">
    <location>
        <begin position="8"/>
        <end position="68"/>
    </location>
</feature>
<keyword evidence="1" id="KW-0238">DNA-binding</keyword>
<dbReference type="SUPFAM" id="SSF48498">
    <property type="entry name" value="Tetracyclin repressor-like, C-terminal domain"/>
    <property type="match status" value="1"/>
</dbReference>
<dbReference type="SUPFAM" id="SSF46689">
    <property type="entry name" value="Homeodomain-like"/>
    <property type="match status" value="1"/>
</dbReference>
<name>A0A6J6F0Y9_9ZZZZ</name>
<protein>
    <submittedName>
        <fullName evidence="3">Unannotated protein</fullName>
    </submittedName>
</protein>
<sequence>MSTVKGLHPTKQALIDTVVKMMDSQNPSEINSDDVLERSGVSKGSLYHHFEDFSELIEYALVARFASFVDQSIYMLSQVSIHSKNKSEFVAGIREVTRVTQAPARSNLREERVTAISKAMLNPRMKEKLGQEQERLTQALADLFRESIERGWGNPAFDPRAIAVLVQAYTIGQIVDDFSPAHMKEEDWYTLIDAIASHIFFSEGN</sequence>
<reference evidence="3" key="1">
    <citation type="submission" date="2020-05" db="EMBL/GenBank/DDBJ databases">
        <authorList>
            <person name="Chiriac C."/>
            <person name="Salcher M."/>
            <person name="Ghai R."/>
            <person name="Kavagutti S V."/>
        </authorList>
    </citation>
    <scope>NUCLEOTIDE SEQUENCE</scope>
</reference>
<dbReference type="EMBL" id="CAFBNS010000016">
    <property type="protein sequence ID" value="CAB4954797.1"/>
    <property type="molecule type" value="Genomic_DNA"/>
</dbReference>
<dbReference type="InterPro" id="IPR036271">
    <property type="entry name" value="Tet_transcr_reg_TetR-rel_C_sf"/>
</dbReference>
<dbReference type="AlphaFoldDB" id="A0A6J6F0Y9"/>
<dbReference type="EMBL" id="CAEZUD010000002">
    <property type="protein sequence ID" value="CAB4582600.1"/>
    <property type="molecule type" value="Genomic_DNA"/>
</dbReference>
<evidence type="ECO:0000256" key="1">
    <source>
        <dbReference type="ARBA" id="ARBA00023125"/>
    </source>
</evidence>
<organism evidence="3">
    <name type="scientific">freshwater metagenome</name>
    <dbReference type="NCBI Taxonomy" id="449393"/>
    <lineage>
        <taxon>unclassified sequences</taxon>
        <taxon>metagenomes</taxon>
        <taxon>ecological metagenomes</taxon>
    </lineage>
</organism>
<gene>
    <name evidence="3" type="ORF">UFOPK1778_00094</name>
    <name evidence="4" type="ORF">UFOPK3874_00166</name>
    <name evidence="5" type="ORF">UFOPK4095_00090</name>
</gene>
<dbReference type="Gene3D" id="1.10.357.10">
    <property type="entry name" value="Tetracycline Repressor, domain 2"/>
    <property type="match status" value="1"/>
</dbReference>
<proteinExistence type="predicted"/>
<evidence type="ECO:0000313" key="4">
    <source>
        <dbReference type="EMBL" id="CAB4954797.1"/>
    </source>
</evidence>
<dbReference type="GO" id="GO:0003677">
    <property type="term" value="F:DNA binding"/>
    <property type="evidence" value="ECO:0007669"/>
    <property type="project" value="UniProtKB-KW"/>
</dbReference>
<evidence type="ECO:0000259" key="2">
    <source>
        <dbReference type="PROSITE" id="PS50977"/>
    </source>
</evidence>
<dbReference type="InterPro" id="IPR001647">
    <property type="entry name" value="HTH_TetR"/>
</dbReference>
<dbReference type="PROSITE" id="PS50977">
    <property type="entry name" value="HTH_TETR_2"/>
    <property type="match status" value="1"/>
</dbReference>